<feature type="transmembrane region" description="Helical" evidence="4">
    <location>
        <begin position="132"/>
        <end position="153"/>
    </location>
</feature>
<feature type="transmembrane region" description="Helical" evidence="4">
    <location>
        <begin position="289"/>
        <end position="309"/>
    </location>
</feature>
<dbReference type="InterPro" id="IPR047200">
    <property type="entry name" value="MFS_YcaD-like"/>
</dbReference>
<dbReference type="PROSITE" id="PS50850">
    <property type="entry name" value="MFS"/>
    <property type="match status" value="1"/>
</dbReference>
<organism evidence="6 7">
    <name type="scientific">Roseisalinus antarcticus</name>
    <dbReference type="NCBI Taxonomy" id="254357"/>
    <lineage>
        <taxon>Bacteria</taxon>
        <taxon>Pseudomonadati</taxon>
        <taxon>Pseudomonadota</taxon>
        <taxon>Alphaproteobacteria</taxon>
        <taxon>Rhodobacterales</taxon>
        <taxon>Roseobacteraceae</taxon>
        <taxon>Roseisalinus</taxon>
    </lineage>
</organism>
<keyword evidence="2 4" id="KW-1133">Transmembrane helix</keyword>
<feature type="transmembrane region" description="Helical" evidence="4">
    <location>
        <begin position="197"/>
        <end position="217"/>
    </location>
</feature>
<evidence type="ECO:0000256" key="2">
    <source>
        <dbReference type="ARBA" id="ARBA00022989"/>
    </source>
</evidence>
<feature type="transmembrane region" description="Helical" evidence="4">
    <location>
        <begin position="73"/>
        <end position="91"/>
    </location>
</feature>
<evidence type="ECO:0000313" key="6">
    <source>
        <dbReference type="EMBL" id="SLN28365.1"/>
    </source>
</evidence>
<dbReference type="EMBL" id="FWFZ01000003">
    <property type="protein sequence ID" value="SLN28365.1"/>
    <property type="molecule type" value="Genomic_DNA"/>
</dbReference>
<dbReference type="PANTHER" id="PTHR23521:SF3">
    <property type="entry name" value="MFS TRANSPORTER"/>
    <property type="match status" value="1"/>
</dbReference>
<dbReference type="InterPro" id="IPR036259">
    <property type="entry name" value="MFS_trans_sf"/>
</dbReference>
<reference evidence="6 7" key="1">
    <citation type="submission" date="2017-03" db="EMBL/GenBank/DDBJ databases">
        <authorList>
            <person name="Afonso C.L."/>
            <person name="Miller P.J."/>
            <person name="Scott M.A."/>
            <person name="Spackman E."/>
            <person name="Goraichik I."/>
            <person name="Dimitrov K.M."/>
            <person name="Suarez D.L."/>
            <person name="Swayne D.E."/>
        </authorList>
    </citation>
    <scope>NUCLEOTIDE SEQUENCE [LARGE SCALE GENOMIC DNA]</scope>
    <source>
        <strain evidence="6 7">CECT 7023</strain>
    </source>
</reference>
<feature type="transmembrane region" description="Helical" evidence="4">
    <location>
        <begin position="329"/>
        <end position="350"/>
    </location>
</feature>
<dbReference type="Proteomes" id="UP000193900">
    <property type="component" value="Unassembled WGS sequence"/>
</dbReference>
<dbReference type="InterPro" id="IPR011701">
    <property type="entry name" value="MFS"/>
</dbReference>
<dbReference type="GO" id="GO:0022857">
    <property type="term" value="F:transmembrane transporter activity"/>
    <property type="evidence" value="ECO:0007669"/>
    <property type="project" value="InterPro"/>
</dbReference>
<feature type="transmembrane region" description="Helical" evidence="4">
    <location>
        <begin position="42"/>
        <end position="61"/>
    </location>
</feature>
<dbReference type="SUPFAM" id="SSF103473">
    <property type="entry name" value="MFS general substrate transporter"/>
    <property type="match status" value="1"/>
</dbReference>
<dbReference type="Pfam" id="PF07690">
    <property type="entry name" value="MFS_1"/>
    <property type="match status" value="1"/>
</dbReference>
<sequence length="415" mass="43677">MRTLVSFAALFLSVALLQLSSGGLGPLDALTGLAGGFSRSEVGLLGSAHFVGFFLGCWMAPRLMGAVGHARSFATFTALGVIGLIAHTLLFSPYAWAVLRIASGLCVAGAYTVIEAWLQARVTNETRGRTMGLYRVVDMGAAMTAQLMIGALADVETYVAYNILALLGCCALFPLMVTRSNQPEMPRAPRLRPALAYARSPLAVTGVLAAAVTSASFRMVGPVYGQEVGLSADQIGIFLAAWVGGGALAQFPAGWLADRYDRRWVLIWLSIASVGACAITVAATGSGTGAILLTSALFGATSFPIYSVAASHAHDFATSDERVELSAALMFWFAVGAIAAPLLTSALISAFGPSALFGFISLAHILLVIFGLARIRSRAAPERRTAYVWAPRTTFTVGRLFSRDRDRQPPGSDSD</sequence>
<keyword evidence="1 4" id="KW-0812">Transmembrane</keyword>
<feature type="transmembrane region" description="Helical" evidence="4">
    <location>
        <begin position="264"/>
        <end position="283"/>
    </location>
</feature>
<evidence type="ECO:0000256" key="3">
    <source>
        <dbReference type="ARBA" id="ARBA00023136"/>
    </source>
</evidence>
<dbReference type="RefSeq" id="WP_085877868.1">
    <property type="nucleotide sequence ID" value="NZ_FWFZ01000003.1"/>
</dbReference>
<name>A0A1Y5S2B6_9RHOB</name>
<gene>
    <name evidence="6" type="primary">ycaD_3</name>
    <name evidence="6" type="ORF">ROA7023_00957</name>
</gene>
<dbReference type="CDD" id="cd17477">
    <property type="entry name" value="MFS_YcaD_like"/>
    <property type="match status" value="1"/>
</dbReference>
<keyword evidence="3 4" id="KW-0472">Membrane</keyword>
<evidence type="ECO:0000256" key="4">
    <source>
        <dbReference type="SAM" id="Phobius"/>
    </source>
</evidence>
<evidence type="ECO:0000313" key="7">
    <source>
        <dbReference type="Proteomes" id="UP000193900"/>
    </source>
</evidence>
<dbReference type="PANTHER" id="PTHR23521">
    <property type="entry name" value="TRANSPORTER MFS SUPERFAMILY"/>
    <property type="match status" value="1"/>
</dbReference>
<accession>A0A1Y5S2B6</accession>
<dbReference type="OrthoDB" id="9810614at2"/>
<feature type="transmembrane region" description="Helical" evidence="4">
    <location>
        <begin position="237"/>
        <end position="257"/>
    </location>
</feature>
<feature type="transmembrane region" description="Helical" evidence="4">
    <location>
        <begin position="356"/>
        <end position="375"/>
    </location>
</feature>
<feature type="domain" description="Major facilitator superfamily (MFS) profile" evidence="5">
    <location>
        <begin position="199"/>
        <end position="415"/>
    </location>
</feature>
<dbReference type="AlphaFoldDB" id="A0A1Y5S2B6"/>
<dbReference type="Gene3D" id="1.20.1250.20">
    <property type="entry name" value="MFS general substrate transporter like domains"/>
    <property type="match status" value="2"/>
</dbReference>
<evidence type="ECO:0000256" key="1">
    <source>
        <dbReference type="ARBA" id="ARBA00022692"/>
    </source>
</evidence>
<keyword evidence="7" id="KW-1185">Reference proteome</keyword>
<dbReference type="GO" id="GO:0005886">
    <property type="term" value="C:plasma membrane"/>
    <property type="evidence" value="ECO:0007669"/>
    <property type="project" value="TreeGrafter"/>
</dbReference>
<proteinExistence type="predicted"/>
<evidence type="ECO:0000259" key="5">
    <source>
        <dbReference type="PROSITE" id="PS50850"/>
    </source>
</evidence>
<protein>
    <submittedName>
        <fullName evidence="6">Putative MFS-type transporter YcaD</fullName>
    </submittedName>
</protein>
<feature type="transmembrane region" description="Helical" evidence="4">
    <location>
        <begin position="159"/>
        <end position="177"/>
    </location>
</feature>
<dbReference type="InterPro" id="IPR020846">
    <property type="entry name" value="MFS_dom"/>
</dbReference>
<feature type="transmembrane region" description="Helical" evidence="4">
    <location>
        <begin position="97"/>
        <end position="120"/>
    </location>
</feature>